<dbReference type="AlphaFoldDB" id="A0A9K3DGW1"/>
<comment type="caution">
    <text evidence="2">The sequence shown here is derived from an EMBL/GenBank/DDBJ whole genome shotgun (WGS) entry which is preliminary data.</text>
</comment>
<evidence type="ECO:0000256" key="1">
    <source>
        <dbReference type="SAM" id="MobiDB-lite"/>
    </source>
</evidence>
<name>A0A9K3DGW1_HELAN</name>
<keyword evidence="3" id="KW-1185">Reference proteome</keyword>
<organism evidence="2 3">
    <name type="scientific">Helianthus annuus</name>
    <name type="common">Common sunflower</name>
    <dbReference type="NCBI Taxonomy" id="4232"/>
    <lineage>
        <taxon>Eukaryota</taxon>
        <taxon>Viridiplantae</taxon>
        <taxon>Streptophyta</taxon>
        <taxon>Embryophyta</taxon>
        <taxon>Tracheophyta</taxon>
        <taxon>Spermatophyta</taxon>
        <taxon>Magnoliopsida</taxon>
        <taxon>eudicotyledons</taxon>
        <taxon>Gunneridae</taxon>
        <taxon>Pentapetalae</taxon>
        <taxon>asterids</taxon>
        <taxon>campanulids</taxon>
        <taxon>Asterales</taxon>
        <taxon>Asteraceae</taxon>
        <taxon>Asteroideae</taxon>
        <taxon>Heliantheae alliance</taxon>
        <taxon>Heliantheae</taxon>
        <taxon>Helianthus</taxon>
    </lineage>
</organism>
<accession>A0A9K3DGW1</accession>
<feature type="region of interest" description="Disordered" evidence="1">
    <location>
        <begin position="1"/>
        <end position="68"/>
    </location>
</feature>
<dbReference type="Gramene" id="mRNA:HanXRQr2_Chr17g0799321">
    <property type="protein sequence ID" value="mRNA:HanXRQr2_Chr17g0799321"/>
    <property type="gene ID" value="HanXRQr2_Chr17g0799321"/>
</dbReference>
<gene>
    <name evidence="2" type="ORF">HanXRQr2_Chr17g0799321</name>
</gene>
<dbReference type="EMBL" id="MNCJ02000332">
    <property type="protein sequence ID" value="KAF5755144.1"/>
    <property type="molecule type" value="Genomic_DNA"/>
</dbReference>
<feature type="compositionally biased region" description="Acidic residues" evidence="1">
    <location>
        <begin position="36"/>
        <end position="45"/>
    </location>
</feature>
<reference evidence="2" key="1">
    <citation type="journal article" date="2017" name="Nature">
        <title>The sunflower genome provides insights into oil metabolism, flowering and Asterid evolution.</title>
        <authorList>
            <person name="Badouin H."/>
            <person name="Gouzy J."/>
            <person name="Grassa C.J."/>
            <person name="Murat F."/>
            <person name="Staton S.E."/>
            <person name="Cottret L."/>
            <person name="Lelandais-Briere C."/>
            <person name="Owens G.L."/>
            <person name="Carrere S."/>
            <person name="Mayjonade B."/>
            <person name="Legrand L."/>
            <person name="Gill N."/>
            <person name="Kane N.C."/>
            <person name="Bowers J.E."/>
            <person name="Hubner S."/>
            <person name="Bellec A."/>
            <person name="Berard A."/>
            <person name="Berges H."/>
            <person name="Blanchet N."/>
            <person name="Boniface M.C."/>
            <person name="Brunel D."/>
            <person name="Catrice O."/>
            <person name="Chaidir N."/>
            <person name="Claudel C."/>
            <person name="Donnadieu C."/>
            <person name="Faraut T."/>
            <person name="Fievet G."/>
            <person name="Helmstetter N."/>
            <person name="King M."/>
            <person name="Knapp S.J."/>
            <person name="Lai Z."/>
            <person name="Le Paslier M.C."/>
            <person name="Lippi Y."/>
            <person name="Lorenzon L."/>
            <person name="Mandel J.R."/>
            <person name="Marage G."/>
            <person name="Marchand G."/>
            <person name="Marquand E."/>
            <person name="Bret-Mestries E."/>
            <person name="Morien E."/>
            <person name="Nambeesan S."/>
            <person name="Nguyen T."/>
            <person name="Pegot-Espagnet P."/>
            <person name="Pouilly N."/>
            <person name="Raftis F."/>
            <person name="Sallet E."/>
            <person name="Schiex T."/>
            <person name="Thomas J."/>
            <person name="Vandecasteele C."/>
            <person name="Vares D."/>
            <person name="Vear F."/>
            <person name="Vautrin S."/>
            <person name="Crespi M."/>
            <person name="Mangin B."/>
            <person name="Burke J.M."/>
            <person name="Salse J."/>
            <person name="Munos S."/>
            <person name="Vincourt P."/>
            <person name="Rieseberg L.H."/>
            <person name="Langlade N.B."/>
        </authorList>
    </citation>
    <scope>NUCLEOTIDE SEQUENCE</scope>
    <source>
        <tissue evidence="2">Leaves</tissue>
    </source>
</reference>
<proteinExistence type="predicted"/>
<sequence>MESDGVSNVSDTASDDSGNQSDCASNQPENCFFNDQPDDEPDQDDTPTRPCRKKSGDSSSRGKEAVAESITEWTEAKLVEMAKSEERREKRVAAKLKREEAYIRHLTEIEKNGDLKILLQPHNNIDEPFKSIVLQCKREICEKWGWEMP</sequence>
<evidence type="ECO:0000313" key="2">
    <source>
        <dbReference type="EMBL" id="KAF5755144.1"/>
    </source>
</evidence>
<protein>
    <submittedName>
        <fullName evidence="2">Uncharacterized protein</fullName>
    </submittedName>
</protein>
<dbReference type="Proteomes" id="UP000215914">
    <property type="component" value="Unassembled WGS sequence"/>
</dbReference>
<feature type="compositionally biased region" description="Polar residues" evidence="1">
    <location>
        <begin position="1"/>
        <end position="29"/>
    </location>
</feature>
<reference evidence="2" key="2">
    <citation type="submission" date="2020-06" db="EMBL/GenBank/DDBJ databases">
        <title>Helianthus annuus Genome sequencing and assembly Release 2.</title>
        <authorList>
            <person name="Gouzy J."/>
            <person name="Langlade N."/>
            <person name="Munos S."/>
        </authorList>
    </citation>
    <scope>NUCLEOTIDE SEQUENCE</scope>
    <source>
        <tissue evidence="2">Leaves</tissue>
    </source>
</reference>
<feature type="compositionally biased region" description="Basic and acidic residues" evidence="1">
    <location>
        <begin position="54"/>
        <end position="66"/>
    </location>
</feature>
<evidence type="ECO:0000313" key="3">
    <source>
        <dbReference type="Proteomes" id="UP000215914"/>
    </source>
</evidence>